<evidence type="ECO:0000313" key="1">
    <source>
        <dbReference type="EMBL" id="KAK3302620.1"/>
    </source>
</evidence>
<gene>
    <name evidence="1" type="ORF">B0T15DRAFT_543447</name>
</gene>
<comment type="caution">
    <text evidence="1">The sequence shown here is derived from an EMBL/GenBank/DDBJ whole genome shotgun (WGS) entry which is preliminary data.</text>
</comment>
<accession>A0AAJ0GMS6</accession>
<dbReference type="AlphaFoldDB" id="A0AAJ0GMS6"/>
<evidence type="ECO:0000313" key="2">
    <source>
        <dbReference type="Proteomes" id="UP001273166"/>
    </source>
</evidence>
<sequence>MLQLDHVNETLCHLLWEMDGRRVMDPGDSQVQRNASKEAKRTRRLHIRWDHPDWTSMDRIEFSLSPDSYDDSDFDYPDLLSCEAEFLGRRLGRAENRRNLIREFLRRCE</sequence>
<reference evidence="1" key="2">
    <citation type="submission" date="2023-06" db="EMBL/GenBank/DDBJ databases">
        <authorList>
            <consortium name="Lawrence Berkeley National Laboratory"/>
            <person name="Mondo S.J."/>
            <person name="Hensen N."/>
            <person name="Bonometti L."/>
            <person name="Westerberg I."/>
            <person name="Brannstrom I.O."/>
            <person name="Guillou S."/>
            <person name="Cros-Aarteil S."/>
            <person name="Calhoun S."/>
            <person name="Haridas S."/>
            <person name="Kuo A."/>
            <person name="Pangilinan J."/>
            <person name="Riley R."/>
            <person name="Labutti K."/>
            <person name="Andreopoulos B."/>
            <person name="Lipzen A."/>
            <person name="Chen C."/>
            <person name="Yanf M."/>
            <person name="Daum C."/>
            <person name="Ng V."/>
            <person name="Clum A."/>
            <person name="Steindorff A."/>
            <person name="Ohm R."/>
            <person name="Martin F."/>
            <person name="Silar P."/>
            <person name="Natvig D."/>
            <person name="Lalanne C."/>
            <person name="Gautier V."/>
            <person name="Ament-Velasquez S.L."/>
            <person name="Kruys A."/>
            <person name="Hutchinson M.I."/>
            <person name="Powell A.J."/>
            <person name="Barry K."/>
            <person name="Miller A.N."/>
            <person name="Grigoriev I.V."/>
            <person name="Debuchy R."/>
            <person name="Gladieux P."/>
            <person name="Thoren M.H."/>
            <person name="Johannesson H."/>
        </authorList>
    </citation>
    <scope>NUCLEOTIDE SEQUENCE</scope>
    <source>
        <strain evidence="1">CBS 333.67</strain>
    </source>
</reference>
<keyword evidence="2" id="KW-1185">Reference proteome</keyword>
<dbReference type="GeneID" id="87888820"/>
<dbReference type="EMBL" id="JAUDZG010000007">
    <property type="protein sequence ID" value="KAK3302620.1"/>
    <property type="molecule type" value="Genomic_DNA"/>
</dbReference>
<reference evidence="1" key="1">
    <citation type="journal article" date="2023" name="Mol. Phylogenet. Evol.">
        <title>Genome-scale phylogeny and comparative genomics of the fungal order Sordariales.</title>
        <authorList>
            <person name="Hensen N."/>
            <person name="Bonometti L."/>
            <person name="Westerberg I."/>
            <person name="Brannstrom I.O."/>
            <person name="Guillou S."/>
            <person name="Cros-Aarteil S."/>
            <person name="Calhoun S."/>
            <person name="Haridas S."/>
            <person name="Kuo A."/>
            <person name="Mondo S."/>
            <person name="Pangilinan J."/>
            <person name="Riley R."/>
            <person name="LaButti K."/>
            <person name="Andreopoulos B."/>
            <person name="Lipzen A."/>
            <person name="Chen C."/>
            <person name="Yan M."/>
            <person name="Daum C."/>
            <person name="Ng V."/>
            <person name="Clum A."/>
            <person name="Steindorff A."/>
            <person name="Ohm R.A."/>
            <person name="Martin F."/>
            <person name="Silar P."/>
            <person name="Natvig D.O."/>
            <person name="Lalanne C."/>
            <person name="Gautier V."/>
            <person name="Ament-Velasquez S.L."/>
            <person name="Kruys A."/>
            <person name="Hutchinson M.I."/>
            <person name="Powell A.J."/>
            <person name="Barry K."/>
            <person name="Miller A.N."/>
            <person name="Grigoriev I.V."/>
            <person name="Debuchy R."/>
            <person name="Gladieux P."/>
            <person name="Hiltunen Thoren M."/>
            <person name="Johannesson H."/>
        </authorList>
    </citation>
    <scope>NUCLEOTIDE SEQUENCE</scope>
    <source>
        <strain evidence="1">CBS 333.67</strain>
    </source>
</reference>
<organism evidence="1 2">
    <name type="scientific">Chaetomium strumarium</name>
    <dbReference type="NCBI Taxonomy" id="1170767"/>
    <lineage>
        <taxon>Eukaryota</taxon>
        <taxon>Fungi</taxon>
        <taxon>Dikarya</taxon>
        <taxon>Ascomycota</taxon>
        <taxon>Pezizomycotina</taxon>
        <taxon>Sordariomycetes</taxon>
        <taxon>Sordariomycetidae</taxon>
        <taxon>Sordariales</taxon>
        <taxon>Chaetomiaceae</taxon>
        <taxon>Chaetomium</taxon>
    </lineage>
</organism>
<proteinExistence type="predicted"/>
<dbReference type="Proteomes" id="UP001273166">
    <property type="component" value="Unassembled WGS sequence"/>
</dbReference>
<name>A0AAJ0GMS6_9PEZI</name>
<dbReference type="RefSeq" id="XP_062718400.1">
    <property type="nucleotide sequence ID" value="XM_062869991.1"/>
</dbReference>
<protein>
    <submittedName>
        <fullName evidence="1">Uncharacterized protein</fullName>
    </submittedName>
</protein>